<sequence>VISVTQAGIIEAMEQTNASWPEAHTNT</sequence>
<organism evidence="1">
    <name type="scientific">human gut metagenome</name>
    <dbReference type="NCBI Taxonomy" id="408170"/>
    <lineage>
        <taxon>unclassified sequences</taxon>
        <taxon>metagenomes</taxon>
        <taxon>organismal metagenomes</taxon>
    </lineage>
</organism>
<dbReference type="AlphaFoldDB" id="K1RPK7"/>
<dbReference type="EMBL" id="AJWY01013903">
    <property type="protein sequence ID" value="EKC45439.1"/>
    <property type="molecule type" value="Genomic_DNA"/>
</dbReference>
<protein>
    <submittedName>
        <fullName evidence="1">Uncharacterized protein</fullName>
    </submittedName>
</protein>
<gene>
    <name evidence="1" type="ORF">LEA_20232</name>
</gene>
<feature type="non-terminal residue" evidence="1">
    <location>
        <position position="1"/>
    </location>
</feature>
<proteinExistence type="predicted"/>
<name>K1RPK7_9ZZZZ</name>
<reference evidence="1" key="1">
    <citation type="journal article" date="2013" name="Environ. Microbiol.">
        <title>Microbiota from the distal guts of lean and obese adolescents exhibit partial functional redundancy besides clear differences in community structure.</title>
        <authorList>
            <person name="Ferrer M."/>
            <person name="Ruiz A."/>
            <person name="Lanza F."/>
            <person name="Haange S.B."/>
            <person name="Oberbach A."/>
            <person name="Till H."/>
            <person name="Bargiela R."/>
            <person name="Campoy C."/>
            <person name="Segura M.T."/>
            <person name="Richter M."/>
            <person name="von Bergen M."/>
            <person name="Seifert J."/>
            <person name="Suarez A."/>
        </authorList>
    </citation>
    <scope>NUCLEOTIDE SEQUENCE</scope>
</reference>
<comment type="caution">
    <text evidence="1">The sequence shown here is derived from an EMBL/GenBank/DDBJ whole genome shotgun (WGS) entry which is preliminary data.</text>
</comment>
<accession>K1RPK7</accession>
<evidence type="ECO:0000313" key="1">
    <source>
        <dbReference type="EMBL" id="EKC45439.1"/>
    </source>
</evidence>